<dbReference type="InterPro" id="IPR038763">
    <property type="entry name" value="DHH_sf"/>
</dbReference>
<dbReference type="HOGENOM" id="CLU_039720_0_0_0"/>
<dbReference type="OrthoDB" id="9803668at2"/>
<dbReference type="InterPro" id="IPR001667">
    <property type="entry name" value="DDH_dom"/>
</dbReference>
<sequence length="307" mass="34889">MLEKIKEEILKANKIVLVGHVRPDGDCIGACVAFKYMIEKMDATKQVKVCINDELPKYLEKLDYLPKIYDKVNDEIDLLISLDVANIERVAIDTESISKAKKTIAIDHHISNKKYFDINYVVDISSASELIYRFLDVFNITLDKKIATYMYLGIINDTGNFKHNNVTDKTFLVASKLAESGINMNKIYQVLFSKTRKKASLFSKSIVNGVYDESLKFMYFFLPKDSEYTKDDTDGVSEYMLTIDDVDVSLFLQEESDNTIKGSFRSKGPDVNMIASKFNGGGHILASGFKTDKKLEEIIEVTKRLLK</sequence>
<organism evidence="3 4">
    <name type="scientific">Sneathia vaginalis</name>
    <dbReference type="NCBI Taxonomy" id="187101"/>
    <lineage>
        <taxon>Bacteria</taxon>
        <taxon>Fusobacteriati</taxon>
        <taxon>Fusobacteriota</taxon>
        <taxon>Fusobacteriia</taxon>
        <taxon>Fusobacteriales</taxon>
        <taxon>Leptotrichiaceae</taxon>
        <taxon>Sneathia</taxon>
    </lineage>
</organism>
<dbReference type="InterPro" id="IPR003156">
    <property type="entry name" value="DHHA1_dom"/>
</dbReference>
<dbReference type="KEGG" id="sns:VC03_05230"/>
<evidence type="ECO:0000259" key="1">
    <source>
        <dbReference type="Pfam" id="PF01368"/>
    </source>
</evidence>
<dbReference type="GO" id="GO:0003676">
    <property type="term" value="F:nucleic acid binding"/>
    <property type="evidence" value="ECO:0007669"/>
    <property type="project" value="InterPro"/>
</dbReference>
<protein>
    <submittedName>
        <fullName evidence="3">Uncharacterized protein</fullName>
    </submittedName>
</protein>
<gene>
    <name evidence="3" type="ORF">VC03_05230</name>
</gene>
<proteinExistence type="predicted"/>
<dbReference type="InterPro" id="IPR051319">
    <property type="entry name" value="Oligoribo/pAp-PDE_c-di-AMP_PDE"/>
</dbReference>
<dbReference type="AlphaFoldDB" id="A0A0E3ZC20"/>
<evidence type="ECO:0000313" key="4">
    <source>
        <dbReference type="Proteomes" id="UP000033103"/>
    </source>
</evidence>
<dbReference type="Pfam" id="PF01368">
    <property type="entry name" value="DHH"/>
    <property type="match status" value="1"/>
</dbReference>
<dbReference type="PANTHER" id="PTHR47618">
    <property type="entry name" value="BIFUNCTIONAL OLIGORIBONUCLEASE AND PAP PHOSPHATASE NRNA"/>
    <property type="match status" value="1"/>
</dbReference>
<dbReference type="STRING" id="187101.VC03_05230"/>
<name>A0A0E3ZC20_9FUSO</name>
<reference evidence="3 4" key="1">
    <citation type="journal article" date="2012" name="BMC Genomics">
        <title>Genomic sequence analysis and characterization of Sneathia amnii sp. nov.</title>
        <authorList>
            <consortium name="Vaginal Microbiome Consortium (additional members)"/>
            <person name="Harwich M.D.Jr."/>
            <person name="Serrano M.G."/>
            <person name="Fettweis J.M."/>
            <person name="Alves J.M."/>
            <person name="Reimers M.A."/>
            <person name="Buck G.A."/>
            <person name="Jefferson K.K."/>
        </authorList>
    </citation>
    <scope>NUCLEOTIDE SEQUENCE [LARGE SCALE GENOMIC DNA]</scope>
    <source>
        <strain evidence="3 4">SN35</strain>
    </source>
</reference>
<feature type="domain" description="DDH" evidence="1">
    <location>
        <begin position="14"/>
        <end position="154"/>
    </location>
</feature>
<dbReference type="PANTHER" id="PTHR47618:SF1">
    <property type="entry name" value="BIFUNCTIONAL OLIGORIBONUCLEASE AND PAP PHOSPHATASE NRNA"/>
    <property type="match status" value="1"/>
</dbReference>
<keyword evidence="4" id="KW-1185">Reference proteome</keyword>
<evidence type="ECO:0000259" key="2">
    <source>
        <dbReference type="Pfam" id="PF02272"/>
    </source>
</evidence>
<dbReference type="Proteomes" id="UP000033103">
    <property type="component" value="Chromosome"/>
</dbReference>
<accession>A0A0E3ZC20</accession>
<evidence type="ECO:0000313" key="3">
    <source>
        <dbReference type="EMBL" id="AKC95881.1"/>
    </source>
</evidence>
<dbReference type="RefSeq" id="WP_046328985.1">
    <property type="nucleotide sequence ID" value="NZ_CP011280.1"/>
</dbReference>
<dbReference type="SUPFAM" id="SSF64182">
    <property type="entry name" value="DHH phosphoesterases"/>
    <property type="match status" value="1"/>
</dbReference>
<dbReference type="EMBL" id="CP011280">
    <property type="protein sequence ID" value="AKC95881.1"/>
    <property type="molecule type" value="Genomic_DNA"/>
</dbReference>
<dbReference type="PATRIC" id="fig|1069640.6.peg.1035"/>
<dbReference type="Gene3D" id="3.90.1640.10">
    <property type="entry name" value="inorganic pyrophosphatase (n-terminal core)"/>
    <property type="match status" value="1"/>
</dbReference>
<feature type="domain" description="DHHA1" evidence="2">
    <location>
        <begin position="217"/>
        <end position="306"/>
    </location>
</feature>
<dbReference type="Pfam" id="PF02272">
    <property type="entry name" value="DHHA1"/>
    <property type="match status" value="1"/>
</dbReference>
<dbReference type="Gene3D" id="3.10.310.30">
    <property type="match status" value="1"/>
</dbReference>